<dbReference type="Pfam" id="PF00787">
    <property type="entry name" value="PX"/>
    <property type="match status" value="1"/>
</dbReference>
<dbReference type="SUPFAM" id="SSF52058">
    <property type="entry name" value="L domain-like"/>
    <property type="match status" value="1"/>
</dbReference>
<proteinExistence type="predicted"/>
<dbReference type="GO" id="GO:0005737">
    <property type="term" value="C:cytoplasm"/>
    <property type="evidence" value="ECO:0007669"/>
    <property type="project" value="TreeGrafter"/>
</dbReference>
<dbReference type="InterPro" id="IPR001611">
    <property type="entry name" value="Leu-rich_rpt"/>
</dbReference>
<dbReference type="SUPFAM" id="SSF64268">
    <property type="entry name" value="PX domain"/>
    <property type="match status" value="1"/>
</dbReference>
<dbReference type="AlphaFoldDB" id="A0A1I8MN52"/>
<dbReference type="OrthoDB" id="430293at2759"/>
<accession>A0A1I8MN52</accession>
<dbReference type="VEuPathDB" id="VectorBase:MDOA006708"/>
<dbReference type="PROSITE" id="PS50195">
    <property type="entry name" value="PX"/>
    <property type="match status" value="1"/>
</dbReference>
<evidence type="ECO:0000256" key="2">
    <source>
        <dbReference type="ARBA" id="ARBA00022737"/>
    </source>
</evidence>
<dbReference type="SMART" id="SM00312">
    <property type="entry name" value="PX"/>
    <property type="match status" value="1"/>
</dbReference>
<evidence type="ECO:0000259" key="3">
    <source>
        <dbReference type="PROSITE" id="PS50195"/>
    </source>
</evidence>
<dbReference type="PANTHER" id="PTHR15454">
    <property type="entry name" value="NISCHARIN RELATED"/>
    <property type="match status" value="1"/>
</dbReference>
<dbReference type="STRING" id="7370.A0A1I8MN52"/>
<gene>
    <name evidence="4" type="primary">101890660</name>
</gene>
<dbReference type="Gene3D" id="3.80.10.10">
    <property type="entry name" value="Ribonuclease Inhibitor"/>
    <property type="match status" value="2"/>
</dbReference>
<sequence length="496" mass="56774">MSCYFRQDCEITVPEFRTSDTQSVTYYDIKIKVGQTEWFVSRRYKDFDNLNEKLIEEISISKKLLPPKKIVGNKNPTFLEQRRVQLEKYLKELLVFFRIQLPRVLAEFLEFNRYDIVYLLQDLALFFNENGEAILRTKKEFHFSALEVYAISERLNLPCPPESIEHRGKFDFSHVLDFCTQLEVMQITPVKGSEDSYGNDYNAVDVPIGRSNIIPKKLKFNLNAFRNLNCLKIFAIPSENIIDIALLKPSLQKICVHNTTITSINQVLLCDDVHKDTSIDVPSTEDVSLLKRSSPSGNNSSSSLIKTSITTNRTWHNITELDFTSNLLTQIDESIRTVPQIRILSLEQNRLRNIKNLAELPHLQALNLSINLIADCSDWHLELGNLVTLNLSQNKLKCIRGLRKLLSLVNLDISCNLIDDLEEVDNVASLPLLETLRLTGNPLASSVDYRPRVLSRFHDRASEIVLDSEKGTQQELDTALVLSAILISQLKQKSHQ</sequence>
<dbReference type="InterPro" id="IPR032675">
    <property type="entry name" value="LRR_dom_sf"/>
</dbReference>
<dbReference type="FunFam" id="3.80.10.10:FF:000567">
    <property type="entry name" value="nischarin isoform X1"/>
    <property type="match status" value="1"/>
</dbReference>
<keyword evidence="1" id="KW-0433">Leucine-rich repeat</keyword>
<keyword evidence="2" id="KW-0677">Repeat</keyword>
<dbReference type="SMART" id="SM00365">
    <property type="entry name" value="LRR_SD22"/>
    <property type="match status" value="4"/>
</dbReference>
<dbReference type="InterPro" id="IPR001683">
    <property type="entry name" value="PX_dom"/>
</dbReference>
<dbReference type="FunFam" id="3.30.1520.10:FF:000020">
    <property type="entry name" value="nischarin isoform X1"/>
    <property type="match status" value="1"/>
</dbReference>
<evidence type="ECO:0000256" key="1">
    <source>
        <dbReference type="ARBA" id="ARBA00022614"/>
    </source>
</evidence>
<dbReference type="VEuPathDB" id="VectorBase:MDOMA2_018265"/>
<dbReference type="PANTHER" id="PTHR15454:SF35">
    <property type="entry name" value="NISCHARIN"/>
    <property type="match status" value="1"/>
</dbReference>
<dbReference type="Gene3D" id="3.30.1520.10">
    <property type="entry name" value="Phox-like domain"/>
    <property type="match status" value="1"/>
</dbReference>
<dbReference type="InterPro" id="IPR036871">
    <property type="entry name" value="PX_dom_sf"/>
</dbReference>
<name>A0A1I8MN52_MUSDO</name>
<dbReference type="eggNOG" id="KOG1259">
    <property type="taxonomic scope" value="Eukaryota"/>
</dbReference>
<evidence type="ECO:0000313" key="4">
    <source>
        <dbReference type="EnsemblMetazoa" id="MDOA006708-PA"/>
    </source>
</evidence>
<dbReference type="KEGG" id="mde:101890660"/>
<organism evidence="4">
    <name type="scientific">Musca domestica</name>
    <name type="common">House fly</name>
    <dbReference type="NCBI Taxonomy" id="7370"/>
    <lineage>
        <taxon>Eukaryota</taxon>
        <taxon>Metazoa</taxon>
        <taxon>Ecdysozoa</taxon>
        <taxon>Arthropoda</taxon>
        <taxon>Hexapoda</taxon>
        <taxon>Insecta</taxon>
        <taxon>Pterygota</taxon>
        <taxon>Neoptera</taxon>
        <taxon>Endopterygota</taxon>
        <taxon>Diptera</taxon>
        <taxon>Brachycera</taxon>
        <taxon>Muscomorpha</taxon>
        <taxon>Muscoidea</taxon>
        <taxon>Muscidae</taxon>
        <taxon>Musca</taxon>
    </lineage>
</organism>
<feature type="domain" description="PX" evidence="3">
    <location>
        <begin position="5"/>
        <end position="115"/>
    </location>
</feature>
<dbReference type="PROSITE" id="PS51450">
    <property type="entry name" value="LRR"/>
    <property type="match status" value="3"/>
</dbReference>
<dbReference type="RefSeq" id="XP_005184127.2">
    <property type="nucleotide sequence ID" value="XM_005184070.4"/>
</dbReference>
<protein>
    <recommendedName>
        <fullName evidence="3">PX domain-containing protein</fullName>
    </recommendedName>
</protein>
<reference evidence="4" key="1">
    <citation type="submission" date="2020-05" db="UniProtKB">
        <authorList>
            <consortium name="EnsemblMetazoa"/>
        </authorList>
    </citation>
    <scope>IDENTIFICATION</scope>
    <source>
        <strain evidence="4">Aabys</strain>
    </source>
</reference>
<dbReference type="EnsemblMetazoa" id="MDOA006708-RA">
    <property type="protein sequence ID" value="MDOA006708-PA"/>
    <property type="gene ID" value="MDOA006708"/>
</dbReference>
<dbReference type="GO" id="GO:0035091">
    <property type="term" value="F:phosphatidylinositol binding"/>
    <property type="evidence" value="ECO:0007669"/>
    <property type="project" value="InterPro"/>
</dbReference>